<feature type="site" description="Histone H3K4me3 binding" evidence="8">
    <location>
        <position position="406"/>
    </location>
</feature>
<evidence type="ECO:0000256" key="7">
    <source>
        <dbReference type="ARBA" id="ARBA00023242"/>
    </source>
</evidence>
<dbReference type="STRING" id="933084.A0A067QA86"/>
<feature type="site" description="Histone H3K4me3 binding" evidence="8">
    <location>
        <position position="417"/>
    </location>
</feature>
<keyword evidence="3 9" id="KW-0479">Metal-binding</keyword>
<evidence type="ECO:0000256" key="9">
    <source>
        <dbReference type="PIRSR" id="PIRSR628651-51"/>
    </source>
</evidence>
<feature type="compositionally biased region" description="Low complexity" evidence="12">
    <location>
        <begin position="238"/>
        <end position="249"/>
    </location>
</feature>
<dbReference type="AlphaFoldDB" id="A0A067QA86"/>
<comment type="function">
    <text evidence="11">Component of an histone acetyltransferase complex.</text>
</comment>
<comment type="similarity">
    <text evidence="2 11">Belongs to the ING family.</text>
</comment>
<dbReference type="GO" id="GO:0006355">
    <property type="term" value="P:regulation of DNA-templated transcription"/>
    <property type="evidence" value="ECO:0007669"/>
    <property type="project" value="TreeGrafter"/>
</dbReference>
<dbReference type="CDD" id="cd16859">
    <property type="entry name" value="ING_ING4_5"/>
    <property type="match status" value="1"/>
</dbReference>
<dbReference type="InterPro" id="IPR019786">
    <property type="entry name" value="Zinc_finger_PHD-type_CS"/>
</dbReference>
<evidence type="ECO:0000256" key="10">
    <source>
        <dbReference type="PROSITE-ProRule" id="PRU00146"/>
    </source>
</evidence>
<keyword evidence="15" id="KW-1185">Reference proteome</keyword>
<reference evidence="15" key="1">
    <citation type="journal article" date="2014" name="Proc. Natl. Acad. Sci. U.S.A.">
        <title>Extensive sampling of basidiomycete genomes demonstrates inadequacy of the white-rot/brown-rot paradigm for wood decay fungi.</title>
        <authorList>
            <person name="Riley R."/>
            <person name="Salamov A.A."/>
            <person name="Brown D.W."/>
            <person name="Nagy L.G."/>
            <person name="Floudas D."/>
            <person name="Held B.W."/>
            <person name="Levasseur A."/>
            <person name="Lombard V."/>
            <person name="Morin E."/>
            <person name="Otillar R."/>
            <person name="Lindquist E.A."/>
            <person name="Sun H."/>
            <person name="LaButti K.M."/>
            <person name="Schmutz J."/>
            <person name="Jabbour D."/>
            <person name="Luo H."/>
            <person name="Baker S.E."/>
            <person name="Pisabarro A.G."/>
            <person name="Walton J.D."/>
            <person name="Blanchette R.A."/>
            <person name="Henrissat B."/>
            <person name="Martin F."/>
            <person name="Cullen D."/>
            <person name="Hibbett D.S."/>
            <person name="Grigoriev I.V."/>
        </authorList>
    </citation>
    <scope>NUCLEOTIDE SEQUENCE [LARGE SCALE GENOMIC DNA]</scope>
    <source>
        <strain evidence="15">MUCL 33604</strain>
    </source>
</reference>
<comment type="domain">
    <text evidence="11">The PHD-type zinc finger mediates the binding to H3K4me3.</text>
</comment>
<sequence>MPPRMQPTNPGNVQTAYSLSLLSEYAHTLDSLPVDLSRYFGDLRELDAVLSSSMASVTSKIERLTKMIEENTGPKEERLWLLAEIAEEASRLKPGCDDKIRVASQAADNLKSHSGHLTTLLEHIPSFDSSTLNRKTNFPHVAPRSFMPATMFESGRRRRAAANNNASTMGATNGDSPVVKRKRGARDDDPEAGNKSPRKEKAPDGANNRRGNGGGRKKTDRAASPTESLLSVTSHIPGSQQGGSNSRQSANHNNTRNGNGQSSNNKRARSTANPSTPNDTAYMYEPPNPRSKEIYNAPPSSSSTHPSLPQPYASGSGSRAIDAPALLPDPGEWTTGQLEGPGMPVARGGATSGLASHHPSLAVASTSTTLLTTGGNVVPEPVSSSTVGADGVVDDGADGDGDDRTYCVCDRPSFGEMIACDDNTCEREWFHLACIGLDVPPKGTWFCEACRTKAKVKRGGRGGKRKGAGGGAGKAGAKAGAA</sequence>
<feature type="site" description="Histone H3K4me3 binding" evidence="8">
    <location>
        <position position="429"/>
    </location>
</feature>
<dbReference type="PANTHER" id="PTHR10333:SF42">
    <property type="entry name" value="INHIBITOR OF GROWTH PROTEIN 5"/>
    <property type="match status" value="1"/>
</dbReference>
<feature type="binding site" evidence="9">
    <location>
        <position position="409"/>
    </location>
    <ligand>
        <name>Zn(2+)</name>
        <dbReference type="ChEBI" id="CHEBI:29105"/>
        <label>1</label>
    </ligand>
</feature>
<feature type="binding site" evidence="9">
    <location>
        <position position="425"/>
    </location>
    <ligand>
        <name>Zn(2+)</name>
        <dbReference type="ChEBI" id="CHEBI:29105"/>
        <label>2</label>
    </ligand>
</feature>
<dbReference type="PANTHER" id="PTHR10333">
    <property type="entry name" value="INHIBITOR OF GROWTH PROTEIN"/>
    <property type="match status" value="1"/>
</dbReference>
<keyword evidence="6 11" id="KW-0156">Chromatin regulator</keyword>
<dbReference type="GO" id="GO:0006325">
    <property type="term" value="P:chromatin organization"/>
    <property type="evidence" value="ECO:0007669"/>
    <property type="project" value="UniProtKB-KW"/>
</dbReference>
<dbReference type="SMART" id="SM00249">
    <property type="entry name" value="PHD"/>
    <property type="match status" value="1"/>
</dbReference>
<feature type="region of interest" description="Disordered" evidence="12">
    <location>
        <begin position="459"/>
        <end position="482"/>
    </location>
</feature>
<dbReference type="InterPro" id="IPR013083">
    <property type="entry name" value="Znf_RING/FYVE/PHD"/>
</dbReference>
<feature type="site" description="Histone H3K4me3 binding" evidence="8">
    <location>
        <position position="421"/>
    </location>
</feature>
<dbReference type="HOGENOM" id="CLU_006204_2_0_1"/>
<dbReference type="Pfam" id="PF12998">
    <property type="entry name" value="ING"/>
    <property type="match status" value="1"/>
</dbReference>
<evidence type="ECO:0000256" key="2">
    <source>
        <dbReference type="ARBA" id="ARBA00010210"/>
    </source>
</evidence>
<feature type="domain" description="PHD-type" evidence="13">
    <location>
        <begin position="404"/>
        <end position="453"/>
    </location>
</feature>
<dbReference type="InterPro" id="IPR024610">
    <property type="entry name" value="ING_N_histone-binding"/>
</dbReference>
<organism evidence="14 15">
    <name type="scientific">Jaapia argillacea MUCL 33604</name>
    <dbReference type="NCBI Taxonomy" id="933084"/>
    <lineage>
        <taxon>Eukaryota</taxon>
        <taxon>Fungi</taxon>
        <taxon>Dikarya</taxon>
        <taxon>Basidiomycota</taxon>
        <taxon>Agaricomycotina</taxon>
        <taxon>Agaricomycetes</taxon>
        <taxon>Agaricomycetidae</taxon>
        <taxon>Jaapiales</taxon>
        <taxon>Jaapiaceae</taxon>
        <taxon>Jaapia</taxon>
    </lineage>
</organism>
<dbReference type="InParanoid" id="A0A067QA86"/>
<dbReference type="EMBL" id="KL197710">
    <property type="protein sequence ID" value="KDQ63090.1"/>
    <property type="molecule type" value="Genomic_DNA"/>
</dbReference>
<evidence type="ECO:0000259" key="13">
    <source>
        <dbReference type="PROSITE" id="PS50016"/>
    </source>
</evidence>
<dbReference type="PROSITE" id="PS50016">
    <property type="entry name" value="ZF_PHD_2"/>
    <property type="match status" value="1"/>
</dbReference>
<evidence type="ECO:0000256" key="1">
    <source>
        <dbReference type="ARBA" id="ARBA00004123"/>
    </source>
</evidence>
<dbReference type="OrthoDB" id="2505961at2759"/>
<feature type="binding site" evidence="9">
    <location>
        <position position="407"/>
    </location>
    <ligand>
        <name>Zn(2+)</name>
        <dbReference type="ChEBI" id="CHEBI:29105"/>
        <label>1</label>
    </ligand>
</feature>
<dbReference type="CDD" id="cd15505">
    <property type="entry name" value="PHD_ING"/>
    <property type="match status" value="1"/>
</dbReference>
<gene>
    <name evidence="14" type="ORF">JAAARDRAFT_29087</name>
</gene>
<dbReference type="GO" id="GO:0005634">
    <property type="term" value="C:nucleus"/>
    <property type="evidence" value="ECO:0007669"/>
    <property type="project" value="UniProtKB-SubCell"/>
</dbReference>
<dbReference type="InterPro" id="IPR019787">
    <property type="entry name" value="Znf_PHD-finger"/>
</dbReference>
<keyword evidence="5 9" id="KW-0862">Zinc</keyword>
<dbReference type="GO" id="GO:0000785">
    <property type="term" value="C:chromatin"/>
    <property type="evidence" value="ECO:0007669"/>
    <property type="project" value="UniProtKB-ARBA"/>
</dbReference>
<feature type="binding site" evidence="9">
    <location>
        <position position="431"/>
    </location>
    <ligand>
        <name>Zn(2+)</name>
        <dbReference type="ChEBI" id="CHEBI:29105"/>
        <label>1</label>
    </ligand>
</feature>
<dbReference type="SMART" id="SM01408">
    <property type="entry name" value="ING"/>
    <property type="match status" value="1"/>
</dbReference>
<protein>
    <recommendedName>
        <fullName evidence="11">Chromatin modification-related protein</fullName>
    </recommendedName>
</protein>
<feature type="binding site" evidence="9">
    <location>
        <position position="447"/>
    </location>
    <ligand>
        <name>Zn(2+)</name>
        <dbReference type="ChEBI" id="CHEBI:29105"/>
        <label>2</label>
    </ligand>
</feature>
<evidence type="ECO:0000256" key="5">
    <source>
        <dbReference type="ARBA" id="ARBA00022833"/>
    </source>
</evidence>
<comment type="subcellular location">
    <subcellularLocation>
        <location evidence="1 11">Nucleus</location>
    </subcellularLocation>
</comment>
<dbReference type="Gene3D" id="3.30.40.10">
    <property type="entry name" value="Zinc/RING finger domain, C3HC4 (zinc finger)"/>
    <property type="match status" value="1"/>
</dbReference>
<dbReference type="InterPro" id="IPR011011">
    <property type="entry name" value="Znf_FYVE_PHD"/>
</dbReference>
<evidence type="ECO:0000256" key="6">
    <source>
        <dbReference type="ARBA" id="ARBA00022853"/>
    </source>
</evidence>
<evidence type="ECO:0000313" key="15">
    <source>
        <dbReference type="Proteomes" id="UP000027265"/>
    </source>
</evidence>
<dbReference type="GO" id="GO:0008270">
    <property type="term" value="F:zinc ion binding"/>
    <property type="evidence" value="ECO:0007669"/>
    <property type="project" value="UniProtKB-KW"/>
</dbReference>
<accession>A0A067QA86</accession>
<feature type="compositionally biased region" description="Polar residues" evidence="12">
    <location>
        <begin position="250"/>
        <end position="279"/>
    </location>
</feature>
<evidence type="ECO:0000256" key="11">
    <source>
        <dbReference type="RuleBase" id="RU361213"/>
    </source>
</evidence>
<proteinExistence type="inferred from homology"/>
<feature type="binding site" evidence="9">
    <location>
        <position position="420"/>
    </location>
    <ligand>
        <name>Zn(2+)</name>
        <dbReference type="ChEBI" id="CHEBI:29105"/>
        <label>2</label>
    </ligand>
</feature>
<dbReference type="SUPFAM" id="SSF57903">
    <property type="entry name" value="FYVE/PHD zinc finger"/>
    <property type="match status" value="1"/>
</dbReference>
<evidence type="ECO:0000256" key="4">
    <source>
        <dbReference type="ARBA" id="ARBA00022771"/>
    </source>
</evidence>
<dbReference type="InterPro" id="IPR028651">
    <property type="entry name" value="ING_fam"/>
</dbReference>
<evidence type="ECO:0000256" key="12">
    <source>
        <dbReference type="SAM" id="MobiDB-lite"/>
    </source>
</evidence>
<evidence type="ECO:0000256" key="8">
    <source>
        <dbReference type="PIRSR" id="PIRSR628651-50"/>
    </source>
</evidence>
<comment type="subunit">
    <text evidence="11">Component of an histone acetyltransferase complex. Interacts with H3K4me3 and to a lesser extent with H3K4me2.</text>
</comment>
<dbReference type="Proteomes" id="UP000027265">
    <property type="component" value="Unassembled WGS sequence"/>
</dbReference>
<feature type="binding site" evidence="9">
    <location>
        <position position="450"/>
    </location>
    <ligand>
        <name>Zn(2+)</name>
        <dbReference type="ChEBI" id="CHEBI:29105"/>
        <label>2</label>
    </ligand>
</feature>
<keyword evidence="4 10" id="KW-0863">Zinc-finger</keyword>
<feature type="region of interest" description="Disordered" evidence="12">
    <location>
        <begin position="149"/>
        <end position="356"/>
    </location>
</feature>
<feature type="region of interest" description="Disordered" evidence="12">
    <location>
        <begin position="371"/>
        <end position="397"/>
    </location>
</feature>
<dbReference type="InterPro" id="IPR001965">
    <property type="entry name" value="Znf_PHD"/>
</dbReference>
<dbReference type="Gene3D" id="6.10.140.1740">
    <property type="match status" value="1"/>
</dbReference>
<evidence type="ECO:0000313" key="14">
    <source>
        <dbReference type="EMBL" id="KDQ63090.1"/>
    </source>
</evidence>
<feature type="compositionally biased region" description="Low complexity" evidence="12">
    <location>
        <begin position="298"/>
        <end position="311"/>
    </location>
</feature>
<dbReference type="PROSITE" id="PS01359">
    <property type="entry name" value="ZF_PHD_1"/>
    <property type="match status" value="1"/>
</dbReference>
<feature type="compositionally biased region" description="Polar residues" evidence="12">
    <location>
        <begin position="225"/>
        <end position="237"/>
    </location>
</feature>
<keyword evidence="7 11" id="KW-0539">Nucleus</keyword>
<feature type="binding site" evidence="9">
    <location>
        <position position="434"/>
    </location>
    <ligand>
        <name>Zn(2+)</name>
        <dbReference type="ChEBI" id="CHEBI:29105"/>
        <label>1</label>
    </ligand>
</feature>
<name>A0A067QA86_9AGAM</name>
<evidence type="ECO:0000256" key="3">
    <source>
        <dbReference type="ARBA" id="ARBA00022723"/>
    </source>
</evidence>